<proteinExistence type="predicted"/>
<gene>
    <name evidence="1" type="ORF">V6N12_032018</name>
</gene>
<evidence type="ECO:0000313" key="2">
    <source>
        <dbReference type="Proteomes" id="UP001472677"/>
    </source>
</evidence>
<reference evidence="1 2" key="1">
    <citation type="journal article" date="2024" name="G3 (Bethesda)">
        <title>Genome assembly of Hibiscus sabdariffa L. provides insights into metabolisms of medicinal natural products.</title>
        <authorList>
            <person name="Kim T."/>
        </authorList>
    </citation>
    <scope>NUCLEOTIDE SEQUENCE [LARGE SCALE GENOMIC DNA]</scope>
    <source>
        <strain evidence="1">TK-2024</strain>
        <tissue evidence="1">Old leaves</tissue>
    </source>
</reference>
<comment type="caution">
    <text evidence="1">The sequence shown here is derived from an EMBL/GenBank/DDBJ whole genome shotgun (WGS) entry which is preliminary data.</text>
</comment>
<name>A0ABR2BYU7_9ROSI</name>
<protein>
    <submittedName>
        <fullName evidence="1">Uncharacterized protein</fullName>
    </submittedName>
</protein>
<dbReference type="Proteomes" id="UP001472677">
    <property type="component" value="Unassembled WGS sequence"/>
</dbReference>
<keyword evidence="2" id="KW-1185">Reference proteome</keyword>
<dbReference type="EMBL" id="JBBPBM010000074">
    <property type="protein sequence ID" value="KAK8512295.1"/>
    <property type="molecule type" value="Genomic_DNA"/>
</dbReference>
<accession>A0ABR2BYU7</accession>
<organism evidence="1 2">
    <name type="scientific">Hibiscus sabdariffa</name>
    <name type="common">roselle</name>
    <dbReference type="NCBI Taxonomy" id="183260"/>
    <lineage>
        <taxon>Eukaryota</taxon>
        <taxon>Viridiplantae</taxon>
        <taxon>Streptophyta</taxon>
        <taxon>Embryophyta</taxon>
        <taxon>Tracheophyta</taxon>
        <taxon>Spermatophyta</taxon>
        <taxon>Magnoliopsida</taxon>
        <taxon>eudicotyledons</taxon>
        <taxon>Gunneridae</taxon>
        <taxon>Pentapetalae</taxon>
        <taxon>rosids</taxon>
        <taxon>malvids</taxon>
        <taxon>Malvales</taxon>
        <taxon>Malvaceae</taxon>
        <taxon>Malvoideae</taxon>
        <taxon>Hibiscus</taxon>
    </lineage>
</organism>
<sequence>MASKAATLERLAACPIPQTLYGDDSSGWRWEDNRCFTVGLTCDYLMVFGATHTVGFFEKPFESWLQDNLSSAASLQRSGMDWGMRFSIWCCLLWKLRCCMVFDAEFSEREGVLDRGYMLIAEYLLAAMGRDHGMHGVVFATSLGGLTRVE</sequence>
<evidence type="ECO:0000313" key="1">
    <source>
        <dbReference type="EMBL" id="KAK8512295.1"/>
    </source>
</evidence>